<reference evidence="1 2" key="2">
    <citation type="journal article" date="2022" name="Mol. Ecol. Resour.">
        <title>The genomes of chicory, endive, great burdock and yacon provide insights into Asteraceae paleo-polyploidization history and plant inulin production.</title>
        <authorList>
            <person name="Fan W."/>
            <person name="Wang S."/>
            <person name="Wang H."/>
            <person name="Wang A."/>
            <person name="Jiang F."/>
            <person name="Liu H."/>
            <person name="Zhao H."/>
            <person name="Xu D."/>
            <person name="Zhang Y."/>
        </authorList>
    </citation>
    <scope>NUCLEOTIDE SEQUENCE [LARGE SCALE GENOMIC DNA]</scope>
    <source>
        <strain evidence="2">cv. Niubang</strain>
    </source>
</reference>
<keyword evidence="2" id="KW-1185">Reference proteome</keyword>
<name>A0ACB9B0H8_ARCLA</name>
<comment type="caution">
    <text evidence="1">The sequence shown here is derived from an EMBL/GenBank/DDBJ whole genome shotgun (WGS) entry which is preliminary data.</text>
</comment>
<evidence type="ECO:0000313" key="1">
    <source>
        <dbReference type="EMBL" id="KAI3715433.1"/>
    </source>
</evidence>
<accession>A0ACB9B0H8</accession>
<protein>
    <submittedName>
        <fullName evidence="1">Uncharacterized protein</fullName>
    </submittedName>
</protein>
<proteinExistence type="predicted"/>
<dbReference type="EMBL" id="CM042053">
    <property type="protein sequence ID" value="KAI3715433.1"/>
    <property type="molecule type" value="Genomic_DNA"/>
</dbReference>
<evidence type="ECO:0000313" key="2">
    <source>
        <dbReference type="Proteomes" id="UP001055879"/>
    </source>
</evidence>
<gene>
    <name evidence="1" type="ORF">L6452_22415</name>
</gene>
<organism evidence="1 2">
    <name type="scientific">Arctium lappa</name>
    <name type="common">Greater burdock</name>
    <name type="synonym">Lappa major</name>
    <dbReference type="NCBI Taxonomy" id="4217"/>
    <lineage>
        <taxon>Eukaryota</taxon>
        <taxon>Viridiplantae</taxon>
        <taxon>Streptophyta</taxon>
        <taxon>Embryophyta</taxon>
        <taxon>Tracheophyta</taxon>
        <taxon>Spermatophyta</taxon>
        <taxon>Magnoliopsida</taxon>
        <taxon>eudicotyledons</taxon>
        <taxon>Gunneridae</taxon>
        <taxon>Pentapetalae</taxon>
        <taxon>asterids</taxon>
        <taxon>campanulids</taxon>
        <taxon>Asterales</taxon>
        <taxon>Asteraceae</taxon>
        <taxon>Carduoideae</taxon>
        <taxon>Cardueae</taxon>
        <taxon>Arctiinae</taxon>
        <taxon>Arctium</taxon>
    </lineage>
</organism>
<sequence>MMLFLEGVDPTIPEYVANGPYETFTIIVVVLATPTTPVVPERYAIKEIRQWSDEDKKKVGLDGKAKISTIGIRAESNKVSFDTIKRKRRLKV</sequence>
<dbReference type="Proteomes" id="UP001055879">
    <property type="component" value="Linkage Group LG07"/>
</dbReference>
<reference evidence="2" key="1">
    <citation type="journal article" date="2022" name="Mol. Ecol. Resour.">
        <title>The genomes of chicory, endive, great burdock and yacon provide insights into Asteraceae palaeo-polyploidization history and plant inulin production.</title>
        <authorList>
            <person name="Fan W."/>
            <person name="Wang S."/>
            <person name="Wang H."/>
            <person name="Wang A."/>
            <person name="Jiang F."/>
            <person name="Liu H."/>
            <person name="Zhao H."/>
            <person name="Xu D."/>
            <person name="Zhang Y."/>
        </authorList>
    </citation>
    <scope>NUCLEOTIDE SEQUENCE [LARGE SCALE GENOMIC DNA]</scope>
    <source>
        <strain evidence="2">cv. Niubang</strain>
    </source>
</reference>